<dbReference type="AlphaFoldDB" id="A0A540W938"/>
<keyword evidence="1" id="KW-1133">Transmembrane helix</keyword>
<proteinExistence type="predicted"/>
<keyword evidence="1" id="KW-0812">Transmembrane</keyword>
<name>A0A540W938_9ACTN</name>
<accession>A0A540W938</accession>
<comment type="caution">
    <text evidence="2">The sequence shown here is derived from an EMBL/GenBank/DDBJ whole genome shotgun (WGS) entry which is preliminary data.</text>
</comment>
<evidence type="ECO:0000313" key="2">
    <source>
        <dbReference type="EMBL" id="TQF05508.1"/>
    </source>
</evidence>
<gene>
    <name evidence="2" type="ORF">E6W39_28865</name>
</gene>
<evidence type="ECO:0000256" key="1">
    <source>
        <dbReference type="SAM" id="Phobius"/>
    </source>
</evidence>
<organism evidence="2 3">
    <name type="scientific">Kitasatospora acidiphila</name>
    <dbReference type="NCBI Taxonomy" id="2567942"/>
    <lineage>
        <taxon>Bacteria</taxon>
        <taxon>Bacillati</taxon>
        <taxon>Actinomycetota</taxon>
        <taxon>Actinomycetes</taxon>
        <taxon>Kitasatosporales</taxon>
        <taxon>Streptomycetaceae</taxon>
        <taxon>Kitasatospora</taxon>
    </lineage>
</organism>
<keyword evidence="3" id="KW-1185">Reference proteome</keyword>
<sequence length="391" mass="40695">MRSFDEKLIQGLREAAELAPGTMVTALTDGAERRGRRLRARRRAALAGSAAVLTAAAVTTALTLSPSPSPTTVSAAHGGDRVNGQFMVDTLTALLPPAKVSQAFGFGIGEGSAKNAGPRVTMNYDNGHDTALLSLSTDRVALPLTQWTSGTECADPFFADTTQCTRTVRPDGSIVVLNQPTAAAPGVWTLSYVGADGRTLRIDEAVSPDPSSSTARTDPPLSAQQLTNTLASSAWDPVFAELTKPAITANDWTPQQILDSAKQLLPEGATFQADTSKQLVPGSVHLAVTLSGRTSQVSISITPSWSLQNFAPPGATPTRTAAGVTVMTSDNGPGKTGTTHGLQIDVLHPDGTRVEVSTWNGPDGRTYTGGPLALTTDQLTAIALGTDWSKP</sequence>
<dbReference type="Proteomes" id="UP000319103">
    <property type="component" value="Unassembled WGS sequence"/>
</dbReference>
<protein>
    <submittedName>
        <fullName evidence="2">Uncharacterized protein</fullName>
    </submittedName>
</protein>
<feature type="transmembrane region" description="Helical" evidence="1">
    <location>
        <begin position="44"/>
        <end position="64"/>
    </location>
</feature>
<dbReference type="EMBL" id="VIGB01000003">
    <property type="protein sequence ID" value="TQF05508.1"/>
    <property type="molecule type" value="Genomic_DNA"/>
</dbReference>
<dbReference type="OrthoDB" id="3871806at2"/>
<keyword evidence="1" id="KW-0472">Membrane</keyword>
<evidence type="ECO:0000313" key="3">
    <source>
        <dbReference type="Proteomes" id="UP000319103"/>
    </source>
</evidence>
<reference evidence="2 3" key="1">
    <citation type="submission" date="2019-06" db="EMBL/GenBank/DDBJ databases">
        <title>Description of Kitasatospora acidophila sp. nov. isolated from pine grove soil, and reclassification of Streptomyces novaecaesareae to Kitasatospora novaeceasareae comb. nov.</title>
        <authorList>
            <person name="Kim M.J."/>
        </authorList>
    </citation>
    <scope>NUCLEOTIDE SEQUENCE [LARGE SCALE GENOMIC DNA]</scope>
    <source>
        <strain evidence="2 3">MMS16-CNU292</strain>
    </source>
</reference>
<dbReference type="RefSeq" id="WP_141635982.1">
    <property type="nucleotide sequence ID" value="NZ_VIGB01000003.1"/>
</dbReference>